<feature type="compositionally biased region" description="Pro residues" evidence="1">
    <location>
        <begin position="676"/>
        <end position="685"/>
    </location>
</feature>
<feature type="compositionally biased region" description="Low complexity" evidence="1">
    <location>
        <begin position="1060"/>
        <end position="1090"/>
    </location>
</feature>
<dbReference type="Gene3D" id="3.90.70.10">
    <property type="entry name" value="Cysteine proteinases"/>
    <property type="match status" value="3"/>
</dbReference>
<feature type="compositionally biased region" description="Low complexity" evidence="1">
    <location>
        <begin position="2511"/>
        <end position="2521"/>
    </location>
</feature>
<accession>A0A0F7URP0</accession>
<evidence type="ECO:0000256" key="1">
    <source>
        <dbReference type="SAM" id="MobiDB-lite"/>
    </source>
</evidence>
<dbReference type="PROSITE" id="PS50235">
    <property type="entry name" value="USP_3"/>
    <property type="match status" value="1"/>
</dbReference>
<feature type="compositionally biased region" description="Low complexity" evidence="1">
    <location>
        <begin position="654"/>
        <end position="664"/>
    </location>
</feature>
<feature type="compositionally biased region" description="Low complexity" evidence="1">
    <location>
        <begin position="2291"/>
        <end position="2300"/>
    </location>
</feature>
<feature type="region of interest" description="Disordered" evidence="1">
    <location>
        <begin position="2081"/>
        <end position="2105"/>
    </location>
</feature>
<name>A0A0F7URP0_TOXGV</name>
<feature type="compositionally biased region" description="Low complexity" evidence="1">
    <location>
        <begin position="3227"/>
        <end position="3238"/>
    </location>
</feature>
<feature type="domain" description="USP" evidence="2">
    <location>
        <begin position="871"/>
        <end position="1672"/>
    </location>
</feature>
<feature type="compositionally biased region" description="Basic and acidic residues" evidence="1">
    <location>
        <begin position="593"/>
        <end position="613"/>
    </location>
</feature>
<dbReference type="Pfam" id="PF00443">
    <property type="entry name" value="UCH"/>
    <property type="match status" value="1"/>
</dbReference>
<feature type="region of interest" description="Disordered" evidence="1">
    <location>
        <begin position="3371"/>
        <end position="3392"/>
    </location>
</feature>
<dbReference type="EMBL" id="LN714493">
    <property type="protein sequence ID" value="CEL72639.1"/>
    <property type="molecule type" value="Genomic_DNA"/>
</dbReference>
<feature type="compositionally biased region" description="Low complexity" evidence="1">
    <location>
        <begin position="1778"/>
        <end position="1803"/>
    </location>
</feature>
<feature type="compositionally biased region" description="Polar residues" evidence="1">
    <location>
        <begin position="1754"/>
        <end position="1765"/>
    </location>
</feature>
<dbReference type="InterPro" id="IPR028889">
    <property type="entry name" value="USP"/>
</dbReference>
<feature type="region of interest" description="Disordered" evidence="1">
    <location>
        <begin position="506"/>
        <end position="841"/>
    </location>
</feature>
<reference evidence="3" key="1">
    <citation type="journal article" date="2015" name="PLoS ONE">
        <title>Comprehensive Evaluation of Toxoplasma gondii VEG and Neospora caninum LIV Genomes with Tachyzoite Stage Transcriptome and Proteome Defines Novel Transcript Features.</title>
        <authorList>
            <person name="Ramaprasad A."/>
            <person name="Mourier T."/>
            <person name="Naeem R."/>
            <person name="Malas T.B."/>
            <person name="Moussa E."/>
            <person name="Panigrahi A."/>
            <person name="Vermont S.J."/>
            <person name="Otto T.D."/>
            <person name="Wastling J."/>
            <person name="Pain A."/>
        </authorList>
    </citation>
    <scope>NUCLEOTIDE SEQUENCE</scope>
    <source>
        <strain evidence="3">VEG</strain>
    </source>
</reference>
<dbReference type="CDD" id="cd02257">
    <property type="entry name" value="Peptidase_C19"/>
    <property type="match status" value="2"/>
</dbReference>
<feature type="region of interest" description="Disordered" evidence="1">
    <location>
        <begin position="1499"/>
        <end position="1524"/>
    </location>
</feature>
<feature type="compositionally biased region" description="Low complexity" evidence="1">
    <location>
        <begin position="2389"/>
        <end position="2400"/>
    </location>
</feature>
<feature type="region of interest" description="Disordered" evidence="1">
    <location>
        <begin position="3223"/>
        <end position="3269"/>
    </location>
</feature>
<evidence type="ECO:0000259" key="2">
    <source>
        <dbReference type="PROSITE" id="PS50235"/>
    </source>
</evidence>
<feature type="region of interest" description="Disordered" evidence="1">
    <location>
        <begin position="2469"/>
        <end position="2543"/>
    </location>
</feature>
<feature type="compositionally biased region" description="Polar residues" evidence="1">
    <location>
        <begin position="2937"/>
        <end position="2953"/>
    </location>
</feature>
<sequence length="3650" mass="377648">MHAEGHSSRQLPSTSAEPLVWSFCSAPHAQVPYAAGRPTAQAAFPYGAHAAVSSDGSFVPAQLSSADGACGALPGVSTPGYTAFACSASAQEGARNLRCDMPASRSGGDTPSLAHGGSWPVQARGLYTGEGGNFWLPVSRPDAQAAQVHGLSQAVQRSVLARDTAPFASSHAFSGQNAFAEGSSQVQATAEVRPLTSVSSAGAEVPTFAFSSDPGAVNHSGGFLPAPQNLTGSFLRQEEASRVAFAGAGDAASTCTNRSRETLGSGRAAPGSRDGGNADAVSDQNRGGEEHCPLPSLAFAGTAARDVHCASEPPSLAERLAGGKAGDAGVYVHPGETNRGATGGFKLPPHAPETPFSQAIPTKCVDARGFITHSEDVMIGVERPNASQRQRTIPDAAHQLGDHASGVHTPGAVLTADPPSWHGGAPVPAPFVHPSVVQPLTENGFHVPAGEWSRSRPQAHRRDSGLHACTDFASPPCPHPLAEVPRHATDVCRPLSWSERRTDALLARTEECPPELSPAPKKRRRLKKDKVPSTSATQTGSFSSASDSRTHEPAPTGAKVKRIRPATAAAGSNTRQLQMHPPEVLSFSPSEDTPEKRTKEKPRSPEVDHERIGDAALGVPAPPEGRNSVNAPDGVGASSSQERSEFITERQEEAAATQSSAATASVSIQRSQAVAPEPPLGPPAPADSSQLPSASSVSLPTAAALTRSLCVSPALPSAPSSSPSSSDPSDPSPSSKADGPQALRDASPGESREAVPPSASLNEPHDPRELHAQASSISASLETVVPRSRVRARPRSLFGNCRRPGRRPRRPERGGEPERGASLVKTVEGSGAPGAPCSRSPSVHARSSPACVVVGYGAVMPTREVAGNSLVGLINLGGGSCFLNAVLQCLANCQPLRDFYLQWAETLPPRELLGRQYAVYTKHLERLAPFSRRRVKRRPQEERGAVCTSISWELATVINHMWRQSGSVKFLKPDALYQACCRIMPDFDPHEMQDSDEFLRLLLDILDAELRAAVLQLPLEDVLLLQRRPTKWQSDDGSPQVPGSEAASSRTGSVSTLETPPMSDVVSSGSGSPSSPSASHAASPVSSPLPRSSTALHAEASALPPPVKGVRRSADAARERASAASATACASSEAACASLPRALQEAYRARVKQEATVDSEGVSGSRESRPLTKAEAGTLPNPEEKSAHKREESTTSGEKAAPRVTSSTVDAVQTLFSLVFEGGEVDEVRCSACGRRTATLVPFKSLAVAMTQEAQQQACYYSSMRAKPATFSSELVPVDLVECLDRHFADDADSLKLSTGEGYFCCRCQRKQDAVKRCCLVKDHLPFVLCLTLKRFVRGHDTYKIWNPVRFGEFLDLSKYVRSDAFPAPTGTEKQPGGAADPAGAGGDIRSGRVSWSASGDSADAKMERGGEAASALAPVGTPGGKQGHECGGGPTAIQAKVEQKAQCEFPRLSGGLSLCSEPGEWSASRYAASTAAWRGPDAPGAVAASLPRGALSLSACSSSAGGRTSTGDSSQADSPPAFRDRQAPTLACMEAGRPAGGAEVKASMAGSPASGLEGIRSRDGRDTWTHMSESSEAESAMKREKNEGEASGDSRSACKSDTRDPESSLYRYCLVALIEHEGPATDQGHYVCYVKHLETGQWFKADDKLITLVDLSQVLAAAPYMLFYERVRTSESMRSYPFFVSDEASVRSEKHEQGDTHAEGDTEGASSSTFGPENRKARAWRRCDWSSWTQRVKEISVPSDLFADDDSGGPSSSCTRQPSPERSPGDSDTRGLSPASAMSGSSGRRARSEAPGGVPPSLFSSSCASQALAAAGKAPRAAGGRAGLREAVGASSGAVRSRLGVSSSRGASCTSASGAAAPEGHGSFSPEAACRARDLSGESEGGSTVAEVAAAQVRREQTRTHASVEDGSQVGARQSGECFLWSSERAFLTLACSSTFLCSCVQREPTFAPTPTSPQGSTEPASRGRPETQRPSEKAFPRRVGLLEPEHVSTLPPASEAAPFGSAGSIRVLSGGETEAKVRSLSQMERTERKQGAVEAPPRRRASVEGGGMGLTAADREVRRQVEASLLTEAVNYQIEKGRESSRGKAPSPTCESAAGAGTDGKVAEVKSFLPREKSVFLGEGSEEEAKRSGSFQKNEKDTDTACITSVKGVAAVDPCGGVCPVSKPDVSQKAFSETSEPPDRQSGLGSTASKAFAATPQRPSEVSLPAPDSGAGVAVSPPLWTGAQPSSCAVSGFAVSASKPENAVPISTPGWHVLHASTSFPQGPPAFQGDSYLREGFAPAARLPGGSSVSSSGGNPVDSPHATHGGPPLGDSWKVQPGAHPPHVVWGSQGIPESRLHAYPRADGAQQGFAVQVAADLQSAQTPGFSTQWLQETTRSAEETVRTGAGAPPTAGTPLAVKGGGPQVSLDSREGQGRRREGSGPPAETGAPVWPVGERPVDGGTAGATWKQATEIEGLCAKPQVASARPEENIGPGGVDIAPASSVASHPDPVAPSSGVDSVSAPEDAQAAAKAAAAEKAAKRRRRTRQLQQQNRRLKNAEAAEVEAAAAHAALPSVGGGREPVAHAAEMGLAASEAARGGISTTAPGSGIFPQQQTQAGQAYVGVVPYPGAAGRDVPHGHPGVAFSEGFAVTPACAPLPQGLPGQGYRAGGQQLGTSTLYTWSGAPGKLYGQGTSHVSSPSLPQLQSHAVQWNASFSVAAAALQEAAAAAATDAGAQGEAAKPVAAPTPPRRRKKNGSAPETAGAARVEGLSVSIQGGVSQPVGGWNPSQHLPQGPLLSGTALGPNPTVSRSEVDHGRGAVGNFQAPSQPGMSDYLGVHMQVLGASGASGAGDCRAVFASQAPCAGTSSGPRLVEPQFPGACGGAATSASFYGSDGAFSSSAPVMGHLPSVAGPQGFLPSATAEQARAPVPCGESVQPPKKPPRKRPPANKAVQPQAQTEIALSASQPSACAGTLGEKHSEFSTPHGHLRQDGFESSSNSVGTSWALQTTPDSAAGRPREMQRQGVSNGLASAPPSLPQTCAVPMGYKSGPFPQPSLHALPAAVTGGTQGFTGGVCTHCGRPATATEQGFQPSCSCATRFFSASREGFAAQSGVTTAGATWPSHVFPGERNPSGDLLPQARPAHAAIGEERVLPQPAFVGTVDSNQQLQLNYPSTQYGWPASAGRGTNPSASGFVASHFPAQPSPRGAERQGPGAPAAAVPAHQLGVAWGTQARAPAVQCMQSSSSGRAGGVSAEAKKRSRKKKPSAQDASVMKSSQQPGEVASDAGVAATVEAARLNPASQAHDIAFQECSPAAPRAKSRATKSVDKPEPSVSSERLTGTPEAIARVFTDEHSLQGMPATQLVQASGSHAPCPRQTHQYYPGDLMSKGHGDRRDHTPATDQSWAGGTFRGFQNHVEPVSPVKATSAQESFVRGQQTEGQSYTWGWTGASVGGTSCHQTNFHGAAQPAMVQAFGSTAVSQVLPSTVPGSRDGRGHFENNGLQTRPAMGVPLPNSESVYHHGGVAVTHLPASGEALLQQQQQHAVYAGSTVPKTQNVFQEDVRQYSTGMSISGPAFSHGLRAVQSMPTVNYNKVPEAGRLGAPAPANHPEGAAAGMISVSAPSHVGMDAQHFPPGVVSAGGFYQAGYKSSQRFFVDGAGEPMRTRPP</sequence>
<feature type="region of interest" description="Disordered" evidence="1">
    <location>
        <begin position="2378"/>
        <end position="2448"/>
    </location>
</feature>
<feature type="region of interest" description="Disordered" evidence="1">
    <location>
        <begin position="1030"/>
        <end position="1118"/>
    </location>
</feature>
<feature type="compositionally biased region" description="Low complexity" evidence="1">
    <location>
        <begin position="2532"/>
        <end position="2543"/>
    </location>
</feature>
<evidence type="ECO:0000313" key="3">
    <source>
        <dbReference type="EMBL" id="CEL72639.1"/>
    </source>
</evidence>
<dbReference type="SUPFAM" id="SSF54001">
    <property type="entry name" value="Cysteine proteinases"/>
    <property type="match status" value="1"/>
</dbReference>
<keyword evidence="3" id="KW-0378">Hydrolase</keyword>
<feature type="compositionally biased region" description="Polar residues" evidence="1">
    <location>
        <begin position="532"/>
        <end position="547"/>
    </location>
</feature>
<feature type="region of interest" description="Disordered" evidence="1">
    <location>
        <begin position="3164"/>
        <end position="3203"/>
    </location>
</feature>
<dbReference type="InterPro" id="IPR050164">
    <property type="entry name" value="Peptidase_C19"/>
</dbReference>
<feature type="compositionally biased region" description="Low complexity" evidence="1">
    <location>
        <begin position="712"/>
        <end position="735"/>
    </location>
</feature>
<feature type="compositionally biased region" description="Basic and acidic residues" evidence="1">
    <location>
        <begin position="1182"/>
        <end position="1193"/>
    </location>
</feature>
<feature type="compositionally biased region" description="Low complexity" evidence="1">
    <location>
        <begin position="1849"/>
        <end position="1862"/>
    </location>
</feature>
<dbReference type="PANTHER" id="PTHR24006">
    <property type="entry name" value="UBIQUITIN CARBOXYL-TERMINAL HYDROLASE"/>
    <property type="match status" value="1"/>
</dbReference>
<feature type="region of interest" description="Disordered" evidence="1">
    <location>
        <begin position="3295"/>
        <end position="3322"/>
    </location>
</feature>
<feature type="region of interest" description="Disordered" evidence="1">
    <location>
        <begin position="2718"/>
        <end position="2751"/>
    </location>
</feature>
<feature type="compositionally biased region" description="Polar residues" evidence="1">
    <location>
        <begin position="1954"/>
        <end position="1965"/>
    </location>
</feature>
<feature type="compositionally biased region" description="Low complexity" evidence="1">
    <location>
        <begin position="686"/>
        <end position="700"/>
    </location>
</feature>
<feature type="compositionally biased region" description="Basic and acidic residues" evidence="1">
    <location>
        <begin position="2129"/>
        <end position="2144"/>
    </location>
</feature>
<dbReference type="PROSITE" id="PS00973">
    <property type="entry name" value="USP_2"/>
    <property type="match status" value="1"/>
</dbReference>
<feature type="region of interest" description="Disordered" evidence="1">
    <location>
        <begin position="2906"/>
        <end position="3019"/>
    </location>
</feature>
<feature type="region of interest" description="Disordered" evidence="1">
    <location>
        <begin position="1542"/>
        <end position="1605"/>
    </location>
</feature>
<feature type="region of interest" description="Disordered" evidence="1">
    <location>
        <begin position="2289"/>
        <end position="2335"/>
    </location>
</feature>
<feature type="compositionally biased region" description="Polar residues" evidence="1">
    <location>
        <begin position="1046"/>
        <end position="1058"/>
    </location>
</feature>
<feature type="compositionally biased region" description="Basic and acidic residues" evidence="1">
    <location>
        <begin position="1580"/>
        <end position="1589"/>
    </location>
</feature>
<feature type="region of interest" description="Disordered" evidence="1">
    <location>
        <begin position="2023"/>
        <end position="2052"/>
    </location>
</feature>
<dbReference type="GO" id="GO:0004843">
    <property type="term" value="F:cysteine-type deubiquitinase activity"/>
    <property type="evidence" value="ECO:0007669"/>
    <property type="project" value="InterPro"/>
</dbReference>
<feature type="region of interest" description="Disordered" evidence="1">
    <location>
        <begin position="2122"/>
        <end position="2144"/>
    </location>
</feature>
<feature type="region of interest" description="Disordered" evidence="1">
    <location>
        <begin position="1367"/>
        <end position="1435"/>
    </location>
</feature>
<protein>
    <submittedName>
        <fullName evidence="3">Ubiquitin carboxyl-terminal hydrolase, putative</fullName>
    </submittedName>
</protein>
<feature type="compositionally biased region" description="Basic and acidic residues" evidence="1">
    <location>
        <begin position="3371"/>
        <end position="3382"/>
    </location>
</feature>
<feature type="compositionally biased region" description="Basic and acidic residues" evidence="1">
    <location>
        <begin position="1689"/>
        <end position="1705"/>
    </location>
</feature>
<feature type="region of interest" description="Disordered" evidence="1">
    <location>
        <begin position="1951"/>
        <end position="1984"/>
    </location>
</feature>
<feature type="compositionally biased region" description="Gly residues" evidence="1">
    <location>
        <begin position="1422"/>
        <end position="1435"/>
    </location>
</feature>
<feature type="compositionally biased region" description="Basic and acidic residues" evidence="1">
    <location>
        <begin position="2413"/>
        <end position="2424"/>
    </location>
</feature>
<organism evidence="3">
    <name type="scientific">Toxoplasma gondii (strain ATCC 50861 / VEG)</name>
    <dbReference type="NCBI Taxonomy" id="432359"/>
    <lineage>
        <taxon>Eukaryota</taxon>
        <taxon>Sar</taxon>
        <taxon>Alveolata</taxon>
        <taxon>Apicomplexa</taxon>
        <taxon>Conoidasida</taxon>
        <taxon>Coccidia</taxon>
        <taxon>Eucoccidiorida</taxon>
        <taxon>Eimeriorina</taxon>
        <taxon>Sarcocystidae</taxon>
        <taxon>Toxoplasma</taxon>
    </lineage>
</organism>
<dbReference type="GO" id="GO:0005829">
    <property type="term" value="C:cytosol"/>
    <property type="evidence" value="ECO:0007669"/>
    <property type="project" value="TreeGrafter"/>
</dbReference>
<feature type="region of interest" description="Disordered" evidence="1">
    <location>
        <begin position="1849"/>
        <end position="1889"/>
    </location>
</feature>
<feature type="region of interest" description="Disordered" evidence="1">
    <location>
        <begin position="1689"/>
        <end position="1718"/>
    </location>
</feature>
<feature type="compositionally biased region" description="Polar residues" evidence="1">
    <location>
        <begin position="2978"/>
        <end position="2996"/>
    </location>
</feature>
<dbReference type="InterPro" id="IPR001394">
    <property type="entry name" value="Peptidase_C19_UCH"/>
</dbReference>
<dbReference type="InterPro" id="IPR038765">
    <property type="entry name" value="Papain-like_cys_pep_sf"/>
</dbReference>
<feature type="region of interest" description="Disordered" evidence="1">
    <location>
        <begin position="247"/>
        <end position="294"/>
    </location>
</feature>
<feature type="compositionally biased region" description="Basic and acidic residues" evidence="1">
    <location>
        <begin position="1560"/>
        <end position="1569"/>
    </location>
</feature>
<dbReference type="GO" id="GO:0005634">
    <property type="term" value="C:nucleus"/>
    <property type="evidence" value="ECO:0007669"/>
    <property type="project" value="TreeGrafter"/>
</dbReference>
<dbReference type="GO" id="GO:0016579">
    <property type="term" value="P:protein deubiquitination"/>
    <property type="evidence" value="ECO:0007669"/>
    <property type="project" value="InterPro"/>
</dbReference>
<proteinExistence type="predicted"/>
<feature type="region of interest" description="Disordered" evidence="1">
    <location>
        <begin position="1745"/>
        <end position="1803"/>
    </location>
</feature>
<feature type="region of interest" description="Disordered" evidence="1">
    <location>
        <begin position="1153"/>
        <end position="1205"/>
    </location>
</feature>
<feature type="compositionally biased region" description="Basic and acidic residues" evidence="1">
    <location>
        <begin position="642"/>
        <end position="653"/>
    </location>
</feature>
<feature type="region of interest" description="Disordered" evidence="1">
    <location>
        <begin position="2173"/>
        <end position="2218"/>
    </location>
</feature>
<feature type="compositionally biased region" description="Polar residues" evidence="1">
    <location>
        <begin position="1508"/>
        <end position="1518"/>
    </location>
</feature>
<gene>
    <name evidence="3" type="ORF">BN1205_008740</name>
</gene>
<dbReference type="InterPro" id="IPR018200">
    <property type="entry name" value="USP_CS"/>
</dbReference>
<feature type="compositionally biased region" description="Basic and acidic residues" evidence="1">
    <location>
        <begin position="1967"/>
        <end position="1981"/>
    </location>
</feature>